<evidence type="ECO:0000313" key="3">
    <source>
        <dbReference type="EMBL" id="RBT66177.1"/>
    </source>
</evidence>
<organism evidence="3 4">
    <name type="scientific">Enterococcus hirae</name>
    <dbReference type="NCBI Taxonomy" id="1354"/>
    <lineage>
        <taxon>Bacteria</taxon>
        <taxon>Bacillati</taxon>
        <taxon>Bacillota</taxon>
        <taxon>Bacilli</taxon>
        <taxon>Lactobacillales</taxon>
        <taxon>Enterococcaceae</taxon>
        <taxon>Enterococcus</taxon>
    </lineage>
</organism>
<feature type="chain" id="PRO_5044316957" description="Tim44-like domain-containing protein" evidence="2">
    <location>
        <begin position="25"/>
        <end position="247"/>
    </location>
</feature>
<proteinExistence type="predicted"/>
<keyword evidence="1" id="KW-0472">Membrane</keyword>
<evidence type="ECO:0000256" key="1">
    <source>
        <dbReference type="SAM" id="Phobius"/>
    </source>
</evidence>
<gene>
    <name evidence="3" type="ORF">EB03_02789</name>
</gene>
<keyword evidence="1" id="KW-0812">Transmembrane</keyword>
<dbReference type="Proteomes" id="UP000253498">
    <property type="component" value="Unassembled WGS sequence"/>
</dbReference>
<comment type="caution">
    <text evidence="3">The sequence shown here is derived from an EMBL/GenBank/DDBJ whole genome shotgun (WGS) entry which is preliminary data.</text>
</comment>
<accession>A0AB37IJW3</accession>
<feature type="signal peptide" evidence="2">
    <location>
        <begin position="1"/>
        <end position="24"/>
    </location>
</feature>
<dbReference type="RefSeq" id="WP_096709909.1">
    <property type="nucleotide sequence ID" value="NZ_JBFCRC010000015.1"/>
</dbReference>
<evidence type="ECO:0000313" key="4">
    <source>
        <dbReference type="Proteomes" id="UP000253498"/>
    </source>
</evidence>
<protein>
    <recommendedName>
        <fullName evidence="5">Tim44-like domain-containing protein</fullName>
    </recommendedName>
</protein>
<dbReference type="AlphaFoldDB" id="A0AB37IJW3"/>
<keyword evidence="1" id="KW-1133">Transmembrane helix</keyword>
<dbReference type="EMBL" id="LESJ01000010">
    <property type="protein sequence ID" value="RBT66177.1"/>
    <property type="molecule type" value="Genomic_DNA"/>
</dbReference>
<evidence type="ECO:0000256" key="2">
    <source>
        <dbReference type="SAM" id="SignalP"/>
    </source>
</evidence>
<name>A0AB37IJW3_ENTHR</name>
<feature type="transmembrane region" description="Helical" evidence="1">
    <location>
        <begin position="77"/>
        <end position="93"/>
    </location>
</feature>
<keyword evidence="2" id="KW-0732">Signal</keyword>
<sequence length="247" mass="28451">MKKHYLACLLCLFFLLALPVQGFAVAGGHGGGSTRSGGSGGSFGGSSVGHHFYDDRPIIGRSRGYYRSSSYGDVEDYVLMGASVGGFAAFALFKRKKEQHSVTRELFSRMPGKKKAKKRLLSEIETSFFAIQNAWEYEKMEKASRYYTKKLFLEHQQVLQKNQAEGIKNHTKKIVLQQLGNYRQIEEDSFSIRIDFSCYDYTIDRKNNLLLSGYKHQRQYFSQIWYFNYSDKEQKWQVDYIQPISLG</sequence>
<reference evidence="3 4" key="1">
    <citation type="submission" date="2015-06" db="EMBL/GenBank/DDBJ databases">
        <title>The Genome Sequence of Enterococcus hirae 88EA1.</title>
        <authorList>
            <consortium name="The Broad Institute Genomics Platform"/>
            <consortium name="The Broad Institute Genome Sequencing Center for Infectious Disease"/>
            <person name="Earl A.M."/>
            <person name="Van Tyne D."/>
            <person name="Lebreton F."/>
            <person name="Saavedra J.T."/>
            <person name="Gilmore M.S."/>
            <person name="Manson McGuire A."/>
            <person name="Clock S."/>
            <person name="Crupain M."/>
            <person name="Rangan U."/>
            <person name="Young S."/>
            <person name="Abouelleil A."/>
            <person name="Cao P."/>
            <person name="Chapman S.B."/>
            <person name="Griggs A."/>
            <person name="Priest M."/>
            <person name="Shea T."/>
            <person name="Wortman J."/>
            <person name="Nusbaum C."/>
            <person name="Birren B."/>
        </authorList>
    </citation>
    <scope>NUCLEOTIDE SEQUENCE [LARGE SCALE GENOMIC DNA]</scope>
    <source>
        <strain evidence="3 4">88EA1</strain>
    </source>
</reference>
<evidence type="ECO:0008006" key="5">
    <source>
        <dbReference type="Google" id="ProtNLM"/>
    </source>
</evidence>